<evidence type="ECO:0000256" key="7">
    <source>
        <dbReference type="ARBA" id="ARBA00023125"/>
    </source>
</evidence>
<evidence type="ECO:0000256" key="10">
    <source>
        <dbReference type="ARBA" id="ARBA00031632"/>
    </source>
</evidence>
<dbReference type="PANTHER" id="PTHR32121">
    <property type="entry name" value="PCNA-INTERACTING PARTNER"/>
    <property type="match status" value="1"/>
</dbReference>
<keyword evidence="9" id="KW-0539">Nucleus</keyword>
<evidence type="ECO:0000313" key="13">
    <source>
        <dbReference type="EMBL" id="GAB0176932.1"/>
    </source>
</evidence>
<organism evidence="13 14">
    <name type="scientific">Grus japonensis</name>
    <name type="common">Japanese crane</name>
    <name type="synonym">Red-crowned crane</name>
    <dbReference type="NCBI Taxonomy" id="30415"/>
    <lineage>
        <taxon>Eukaryota</taxon>
        <taxon>Metazoa</taxon>
        <taxon>Chordata</taxon>
        <taxon>Craniata</taxon>
        <taxon>Vertebrata</taxon>
        <taxon>Euteleostomi</taxon>
        <taxon>Archelosauria</taxon>
        <taxon>Archosauria</taxon>
        <taxon>Dinosauria</taxon>
        <taxon>Saurischia</taxon>
        <taxon>Theropoda</taxon>
        <taxon>Coelurosauria</taxon>
        <taxon>Aves</taxon>
        <taxon>Neognathae</taxon>
        <taxon>Neoaves</taxon>
        <taxon>Gruiformes</taxon>
        <taxon>Gruidae</taxon>
        <taxon>Grus</taxon>
    </lineage>
</organism>
<dbReference type="InterPro" id="IPR027417">
    <property type="entry name" value="P-loop_NTPase"/>
</dbReference>
<dbReference type="PRINTS" id="PR01345">
    <property type="entry name" value="CERVTRCPTASE"/>
</dbReference>
<dbReference type="Proteomes" id="UP001623348">
    <property type="component" value="Unassembled WGS sequence"/>
</dbReference>
<feature type="region of interest" description="Disordered" evidence="12">
    <location>
        <begin position="647"/>
        <end position="687"/>
    </location>
</feature>
<keyword evidence="14" id="KW-1185">Reference proteome</keyword>
<evidence type="ECO:0000256" key="2">
    <source>
        <dbReference type="ARBA" id="ARBA00004496"/>
    </source>
</evidence>
<protein>
    <recommendedName>
        <fullName evidence="4">PCNA-interacting partner</fullName>
    </recommendedName>
    <alternativeName>
        <fullName evidence="10">PARP-1 binding protein</fullName>
    </alternativeName>
    <alternativeName>
        <fullName evidence="11">PARP1-binding protein</fullName>
    </alternativeName>
</protein>
<comment type="subcellular location">
    <subcellularLocation>
        <location evidence="2">Cytoplasm</location>
    </subcellularLocation>
    <subcellularLocation>
        <location evidence="1">Nucleus</location>
    </subcellularLocation>
</comment>
<sequence>MRFNKGKCWILHLGRGNPGYTYRLGDEMLETSHAERDLGVLVNSKLNTSQQCAQAARKANCILGCIKHGIASRSREVIVPLYTALVWPHLKYCMLFWAPQYKKDIKLSESVQRRATKMVKALEGKTYEERLKSLGLFSLEKGRLRGDLITAYNFLTSGSDGAGTDLLPLHCGDFTVSLSDVLETWKYFLHDKLGLSYENMKEPKNYADLKKAYDAFLARNNMLDLIDICQKCYGLGLVSEDGSIAPVQLLEFISGIMNVQEDNGFVLSTPIPVSTQGQENVKVTILAKKCVCSYLSLLVNSKDDLALAHILNVPDRGLGREAFTNLKHVSQKKKMSIFLMATSFIRTVELGGRGCTSSLFDPLRVHVKGLSDFVNFIDKLQEIIGEILNPRIAGGRILSTVKMHLIKDRSNGDPFCQAVEEVVQDLDLKIKNIIDSQHEVLTASTTGVSPARPKLHSINHGTVYCGRDTVKVLRVLLDEEAVNPPTQNKEELLYDNESLNLFGIPSVLTLFRSPAQSNGSSPKPLRQRIQKSMDEKKIKMKQSSIKSQFACTYKNDLSEMKGQHFLSSSQIPTCIHAAPKHHSKAGYLTEGMNSCLDVPVLGTISENVHQTRSYTEMGKLSCQPRNKNSKNEQMDLNNDKVICDKESEPSLQKNAKRPKTSTNPQKELHSKIGGKRKHSKTASENKLIAGQAKLTQFFRL</sequence>
<gene>
    <name evidence="13" type="ORF">GRJ2_000158400</name>
</gene>
<evidence type="ECO:0000256" key="11">
    <source>
        <dbReference type="ARBA" id="ARBA00032731"/>
    </source>
</evidence>
<evidence type="ECO:0000256" key="12">
    <source>
        <dbReference type="SAM" id="MobiDB-lite"/>
    </source>
</evidence>
<evidence type="ECO:0000256" key="1">
    <source>
        <dbReference type="ARBA" id="ARBA00004123"/>
    </source>
</evidence>
<dbReference type="InterPro" id="IPR038932">
    <property type="entry name" value="PARPBP"/>
</dbReference>
<evidence type="ECO:0000256" key="5">
    <source>
        <dbReference type="ARBA" id="ARBA00022490"/>
    </source>
</evidence>
<keyword evidence="5" id="KW-0963">Cytoplasm</keyword>
<comment type="caution">
    <text evidence="13">The sequence shown here is derived from an EMBL/GenBank/DDBJ whole genome shotgun (WGS) entry which is preliminary data.</text>
</comment>
<dbReference type="SUPFAM" id="SSF52540">
    <property type="entry name" value="P-loop containing nucleoside triphosphate hydrolases"/>
    <property type="match status" value="1"/>
</dbReference>
<feature type="region of interest" description="Disordered" evidence="12">
    <location>
        <begin position="615"/>
        <end position="635"/>
    </location>
</feature>
<dbReference type="Gene3D" id="1.10.486.10">
    <property type="entry name" value="PCRA, domain 4"/>
    <property type="match status" value="1"/>
</dbReference>
<name>A0ABC9VYV3_GRUJA</name>
<keyword evidence="8" id="KW-0234">DNA repair</keyword>
<comment type="similarity">
    <text evidence="3">Belongs to the PARI family.</text>
</comment>
<dbReference type="GO" id="GO:0003677">
    <property type="term" value="F:DNA binding"/>
    <property type="evidence" value="ECO:0007669"/>
    <property type="project" value="UniProtKB-KW"/>
</dbReference>
<evidence type="ECO:0000256" key="6">
    <source>
        <dbReference type="ARBA" id="ARBA00022763"/>
    </source>
</evidence>
<dbReference type="GO" id="GO:2000042">
    <property type="term" value="P:negative regulation of double-strand break repair via homologous recombination"/>
    <property type="evidence" value="ECO:0007669"/>
    <property type="project" value="UniProtKB-ARBA"/>
</dbReference>
<dbReference type="GO" id="GO:0005634">
    <property type="term" value="C:nucleus"/>
    <property type="evidence" value="ECO:0007669"/>
    <property type="project" value="UniProtKB-SubCell"/>
</dbReference>
<dbReference type="PANTHER" id="PTHR32121:SF0">
    <property type="entry name" value="PCNA-INTERACTING PARTNER"/>
    <property type="match status" value="1"/>
</dbReference>
<keyword evidence="6" id="KW-0227">DNA damage</keyword>
<evidence type="ECO:0000256" key="3">
    <source>
        <dbReference type="ARBA" id="ARBA00009135"/>
    </source>
</evidence>
<evidence type="ECO:0000256" key="9">
    <source>
        <dbReference type="ARBA" id="ARBA00023242"/>
    </source>
</evidence>
<keyword evidence="7" id="KW-0238">DNA-binding</keyword>
<proteinExistence type="inferred from homology"/>
<evidence type="ECO:0000313" key="14">
    <source>
        <dbReference type="Proteomes" id="UP001623348"/>
    </source>
</evidence>
<evidence type="ECO:0000256" key="4">
    <source>
        <dbReference type="ARBA" id="ARBA00014320"/>
    </source>
</evidence>
<dbReference type="GO" id="GO:0005737">
    <property type="term" value="C:cytoplasm"/>
    <property type="evidence" value="ECO:0007669"/>
    <property type="project" value="UniProtKB-SubCell"/>
</dbReference>
<dbReference type="EMBL" id="BAAFJT010000001">
    <property type="protein sequence ID" value="GAB0176932.1"/>
    <property type="molecule type" value="Genomic_DNA"/>
</dbReference>
<dbReference type="AlphaFoldDB" id="A0ABC9VYV3"/>
<accession>A0ABC9VYV3</accession>
<evidence type="ECO:0000256" key="8">
    <source>
        <dbReference type="ARBA" id="ARBA00023204"/>
    </source>
</evidence>
<dbReference type="FunFam" id="1.10.486.10:FF:000004">
    <property type="entry name" value="PCNA-interacting partner isoform X3"/>
    <property type="match status" value="1"/>
</dbReference>
<dbReference type="GO" id="GO:0006281">
    <property type="term" value="P:DNA repair"/>
    <property type="evidence" value="ECO:0007669"/>
    <property type="project" value="UniProtKB-KW"/>
</dbReference>
<reference evidence="13 14" key="1">
    <citation type="submission" date="2024-06" db="EMBL/GenBank/DDBJ databases">
        <title>The draft genome of Grus japonensis, version 3.</title>
        <authorList>
            <person name="Nabeshima K."/>
            <person name="Suzuki S."/>
            <person name="Onuma M."/>
        </authorList>
    </citation>
    <scope>NUCLEOTIDE SEQUENCE [LARGE SCALE GENOMIC DNA]</scope>
    <source>
        <strain evidence="13 14">451A</strain>
    </source>
</reference>